<name>A0ABR4CTT5_9HELO</name>
<dbReference type="EMBL" id="JAZHXI010000003">
    <property type="protein sequence ID" value="KAL2073370.1"/>
    <property type="molecule type" value="Genomic_DNA"/>
</dbReference>
<gene>
    <name evidence="1" type="ORF">VTL71DRAFT_10694</name>
</gene>
<reference evidence="1 2" key="1">
    <citation type="journal article" date="2024" name="Commun. Biol.">
        <title>Comparative genomic analysis of thermophilic fungi reveals convergent evolutionary adaptations and gene losses.</title>
        <authorList>
            <person name="Steindorff A.S."/>
            <person name="Aguilar-Pontes M.V."/>
            <person name="Robinson A.J."/>
            <person name="Andreopoulos B."/>
            <person name="LaButti K."/>
            <person name="Kuo A."/>
            <person name="Mondo S."/>
            <person name="Riley R."/>
            <person name="Otillar R."/>
            <person name="Haridas S."/>
            <person name="Lipzen A."/>
            <person name="Grimwood J."/>
            <person name="Schmutz J."/>
            <person name="Clum A."/>
            <person name="Reid I.D."/>
            <person name="Moisan M.C."/>
            <person name="Butler G."/>
            <person name="Nguyen T.T.M."/>
            <person name="Dewar K."/>
            <person name="Conant G."/>
            <person name="Drula E."/>
            <person name="Henrissat B."/>
            <person name="Hansel C."/>
            <person name="Singer S."/>
            <person name="Hutchinson M.I."/>
            <person name="de Vries R.P."/>
            <person name="Natvig D.O."/>
            <person name="Powell A.J."/>
            <person name="Tsang A."/>
            <person name="Grigoriev I.V."/>
        </authorList>
    </citation>
    <scope>NUCLEOTIDE SEQUENCE [LARGE SCALE GENOMIC DNA]</scope>
    <source>
        <strain evidence="1 2">CBS 494.80</strain>
    </source>
</reference>
<comment type="caution">
    <text evidence="1">The sequence shown here is derived from an EMBL/GenBank/DDBJ whole genome shotgun (WGS) entry which is preliminary data.</text>
</comment>
<dbReference type="Proteomes" id="UP001595075">
    <property type="component" value="Unassembled WGS sequence"/>
</dbReference>
<evidence type="ECO:0000313" key="1">
    <source>
        <dbReference type="EMBL" id="KAL2073370.1"/>
    </source>
</evidence>
<proteinExistence type="predicted"/>
<accession>A0ABR4CTT5</accession>
<protein>
    <submittedName>
        <fullName evidence="1">Uncharacterized protein</fullName>
    </submittedName>
</protein>
<evidence type="ECO:0000313" key="2">
    <source>
        <dbReference type="Proteomes" id="UP001595075"/>
    </source>
</evidence>
<organism evidence="1 2">
    <name type="scientific">Oculimacula yallundae</name>
    <dbReference type="NCBI Taxonomy" id="86028"/>
    <lineage>
        <taxon>Eukaryota</taxon>
        <taxon>Fungi</taxon>
        <taxon>Dikarya</taxon>
        <taxon>Ascomycota</taxon>
        <taxon>Pezizomycotina</taxon>
        <taxon>Leotiomycetes</taxon>
        <taxon>Helotiales</taxon>
        <taxon>Ploettnerulaceae</taxon>
        <taxon>Oculimacula</taxon>
    </lineage>
</organism>
<keyword evidence="2" id="KW-1185">Reference proteome</keyword>
<sequence>MFVPQAHASDLGKYFMENEGYKFAREIIPPGLSPGALALLGAPPGVISGRSVEETTMYLKYTAKENRTQKIRVIYTYKALVLCLLKGIKTTGVMNIMTLNKAVFSGEKVNDLSDLDQKIPRERLVDFEPIDTFNEIFGIHLTSFRAVVAELLRLIPDQLPEDADLPSFDHMMGLNDDISDVMRRVPKPKTWKYANNLIPHWSVDWAAKLAANRERVALFIATGQIGVPIMRVGGIDRRCHSEDVYRTFEFVLLTIRDRRLSSPDLLDAEQQQMMSSVHHPAASLFA</sequence>